<organism evidence="10 11">
    <name type="scientific">Candidatus Phocaeicola excrementipullorum</name>
    <dbReference type="NCBI Taxonomy" id="2838731"/>
    <lineage>
        <taxon>Bacteria</taxon>
        <taxon>Pseudomonadati</taxon>
        <taxon>Bacteroidota</taxon>
        <taxon>Bacteroidia</taxon>
        <taxon>Bacteroidales</taxon>
        <taxon>Bacteroidaceae</taxon>
        <taxon>Phocaeicola</taxon>
    </lineage>
</organism>
<keyword evidence="4" id="KW-0406">Ion transport</keyword>
<feature type="domain" description="RCK C-terminal" evidence="9">
    <location>
        <begin position="577"/>
        <end position="663"/>
    </location>
</feature>
<dbReference type="PANTHER" id="PTHR42751:SF3">
    <property type="entry name" value="SODIUM_GLUTAMATE SYMPORTER"/>
    <property type="match status" value="1"/>
</dbReference>
<dbReference type="PROSITE" id="PS51202">
    <property type="entry name" value="RCK_C"/>
    <property type="match status" value="2"/>
</dbReference>
<reference evidence="10" key="1">
    <citation type="journal article" date="2021" name="PeerJ">
        <title>Extensive microbial diversity within the chicken gut microbiome revealed by metagenomics and culture.</title>
        <authorList>
            <person name="Gilroy R."/>
            <person name="Ravi A."/>
            <person name="Getino M."/>
            <person name="Pursley I."/>
            <person name="Horton D.L."/>
            <person name="Alikhan N.F."/>
            <person name="Baker D."/>
            <person name="Gharbi K."/>
            <person name="Hall N."/>
            <person name="Watson M."/>
            <person name="Adriaenssens E.M."/>
            <person name="Foster-Nyarko E."/>
            <person name="Jarju S."/>
            <person name="Secka A."/>
            <person name="Antonio M."/>
            <person name="Oren A."/>
            <person name="Chaudhuri R.R."/>
            <person name="La Ragione R."/>
            <person name="Hildebrand F."/>
            <person name="Pallen M.J."/>
        </authorList>
    </citation>
    <scope>NUCLEOTIDE SEQUENCE</scope>
    <source>
        <strain evidence="10">8470</strain>
    </source>
</reference>
<evidence type="ECO:0000256" key="6">
    <source>
        <dbReference type="ARBA" id="ARBA00022989"/>
    </source>
</evidence>
<feature type="transmembrane region" description="Helical" evidence="8">
    <location>
        <begin position="221"/>
        <end position="238"/>
    </location>
</feature>
<feature type="transmembrane region" description="Helical" evidence="8">
    <location>
        <begin position="187"/>
        <end position="209"/>
    </location>
</feature>
<evidence type="ECO:0000256" key="2">
    <source>
        <dbReference type="ARBA" id="ARBA00005551"/>
    </source>
</evidence>
<dbReference type="Pfam" id="PF00999">
    <property type="entry name" value="Na_H_Exchanger"/>
    <property type="match status" value="1"/>
</dbReference>
<dbReference type="SUPFAM" id="SSF116726">
    <property type="entry name" value="TrkA C-terminal domain-like"/>
    <property type="match status" value="2"/>
</dbReference>
<evidence type="ECO:0000256" key="8">
    <source>
        <dbReference type="SAM" id="Phobius"/>
    </source>
</evidence>
<feature type="transmembrane region" description="Helical" evidence="8">
    <location>
        <begin position="526"/>
        <end position="544"/>
    </location>
</feature>
<comment type="subcellular location">
    <subcellularLocation>
        <location evidence="1">Membrane</location>
        <topology evidence="1">Multi-pass membrane protein</topology>
    </subcellularLocation>
</comment>
<evidence type="ECO:0000256" key="1">
    <source>
        <dbReference type="ARBA" id="ARBA00004141"/>
    </source>
</evidence>
<dbReference type="Gene3D" id="1.20.1530.20">
    <property type="match status" value="1"/>
</dbReference>
<evidence type="ECO:0000259" key="9">
    <source>
        <dbReference type="PROSITE" id="PS51202"/>
    </source>
</evidence>
<dbReference type="PANTHER" id="PTHR42751">
    <property type="entry name" value="SODIUM/HYDROGEN EXCHANGER FAMILY/TRKA DOMAIN PROTEIN"/>
    <property type="match status" value="1"/>
</dbReference>
<dbReference type="Proteomes" id="UP000784286">
    <property type="component" value="Unassembled WGS sequence"/>
</dbReference>
<feature type="transmembrane region" description="Helical" evidence="8">
    <location>
        <begin position="117"/>
        <end position="138"/>
    </location>
</feature>
<proteinExistence type="inferred from homology"/>
<evidence type="ECO:0000256" key="5">
    <source>
        <dbReference type="ARBA" id="ARBA00022692"/>
    </source>
</evidence>
<feature type="transmembrane region" description="Helical" evidence="8">
    <location>
        <begin position="59"/>
        <end position="76"/>
    </location>
</feature>
<keyword evidence="6 8" id="KW-1133">Transmembrane helix</keyword>
<keyword evidence="5 8" id="KW-0812">Transmembrane</keyword>
<dbReference type="GO" id="GO:0006813">
    <property type="term" value="P:potassium ion transport"/>
    <property type="evidence" value="ECO:0007669"/>
    <property type="project" value="UniProtKB-KW"/>
</dbReference>
<sequence length="743" mass="81638">MSELAPLISDLGTILIVAGCVTILFKWLKQPVILGYIVAGFITGPSVSFLPNVTDTANIKIWADIGVIFLLFAMGLEFSFRKLLNVGLSAVIATLTIVAGMMFLGYTAGNAMGFTHITSLFLGGMLSMSSTAIVFKAFNDMNLLQQKFTGIVLGILVVEDLVGVVMLVVLSTLAASQHFEGTALLGSLFKLIGFLIFWSALGIYLLPTFMKKIRQYISDEILLIVSLGLCLLMVRIAVGAGFSSALGAFVMGSLLAETIESEKISRVVQPVKDLFAAIFFVSVGMMIDPHVIAEYIIPIIILTLLVLAGQTFFGTIGILLSGQSLKVAVQSGFSLTQVGEFSFIIASLGVSLKVTDSNLYPIIVAVSVITTFFTPYMIRLSGPAYNLLEKHIPQGLDQLLAKYAAGTMSDRHQNDWNKLLKSMFIGVTVYLTICIVFIALFFSQIYPFIQERLPGIYGTALGTAIIFSVVSPLLWAIITKKNHSPEFQKLWNDNRFNRGALVSLILVKVLFCIAILMSLVVRLFNVASGAALIVAAAIVISFYFSKRLRKQSLMIEERFNQNFMGQEDTQEKMNQTKSLFDGADQLANLHTADFTVSPDSCSAGSMLKKIAPRTRFRINIISITRGENQIDLPEGNESIYPYDKITAVGTDEDLKRFGQELDTRRETEKDPDKRLPMGIRNICLETTSKLNNKRLSDIKTKAFIVLGLERDKQITMNPGPDTLFQAGDIIWIVGKKGAEQEII</sequence>
<keyword evidence="4" id="KW-0633">Potassium transport</keyword>
<dbReference type="AlphaFoldDB" id="A0A948TLV1"/>
<evidence type="ECO:0000313" key="10">
    <source>
        <dbReference type="EMBL" id="MBU3855639.1"/>
    </source>
</evidence>
<feature type="transmembrane region" description="Helical" evidence="8">
    <location>
        <begin position="299"/>
        <end position="320"/>
    </location>
</feature>
<accession>A0A948TLV1</accession>
<dbReference type="InterPro" id="IPR036721">
    <property type="entry name" value="RCK_C_sf"/>
</dbReference>
<evidence type="ECO:0000256" key="3">
    <source>
        <dbReference type="ARBA" id="ARBA00022448"/>
    </source>
</evidence>
<keyword evidence="4" id="KW-0630">Potassium</keyword>
<dbReference type="Gene3D" id="3.30.70.1450">
    <property type="entry name" value="Regulator of K+ conductance, C-terminal domain"/>
    <property type="match status" value="2"/>
</dbReference>
<comment type="similarity">
    <text evidence="2">Belongs to the monovalent cation:proton antiporter 2 (CPA2) transporter (TC 2.A.37) family.</text>
</comment>
<protein>
    <submittedName>
        <fullName evidence="10">Cation:proton antiporter</fullName>
    </submittedName>
</protein>
<dbReference type="GO" id="GO:0008324">
    <property type="term" value="F:monoatomic cation transmembrane transporter activity"/>
    <property type="evidence" value="ECO:0007669"/>
    <property type="project" value="InterPro"/>
</dbReference>
<name>A0A948TLV1_9BACT</name>
<evidence type="ECO:0000256" key="7">
    <source>
        <dbReference type="ARBA" id="ARBA00023136"/>
    </source>
</evidence>
<keyword evidence="7 8" id="KW-0472">Membrane</keyword>
<feature type="transmembrane region" description="Helical" evidence="8">
    <location>
        <begin position="83"/>
        <end position="105"/>
    </location>
</feature>
<feature type="domain" description="RCK C-terminal" evidence="9">
    <location>
        <begin position="667"/>
        <end position="743"/>
    </location>
</feature>
<evidence type="ECO:0000313" key="11">
    <source>
        <dbReference type="Proteomes" id="UP000784286"/>
    </source>
</evidence>
<feature type="transmembrane region" description="Helical" evidence="8">
    <location>
        <begin position="455"/>
        <end position="478"/>
    </location>
</feature>
<dbReference type="InterPro" id="IPR006153">
    <property type="entry name" value="Cation/H_exchanger_TM"/>
</dbReference>
<dbReference type="InterPro" id="IPR038770">
    <property type="entry name" value="Na+/solute_symporter_sf"/>
</dbReference>
<dbReference type="GO" id="GO:1902600">
    <property type="term" value="P:proton transmembrane transport"/>
    <property type="evidence" value="ECO:0007669"/>
    <property type="project" value="InterPro"/>
</dbReference>
<feature type="transmembrane region" description="Helical" evidence="8">
    <location>
        <begin position="32"/>
        <end position="53"/>
    </location>
</feature>
<reference evidence="10" key="2">
    <citation type="submission" date="2021-04" db="EMBL/GenBank/DDBJ databases">
        <authorList>
            <person name="Gilroy R."/>
        </authorList>
    </citation>
    <scope>NUCLEOTIDE SEQUENCE</scope>
    <source>
        <strain evidence="10">8470</strain>
    </source>
</reference>
<dbReference type="GO" id="GO:0016020">
    <property type="term" value="C:membrane"/>
    <property type="evidence" value="ECO:0007669"/>
    <property type="project" value="UniProtKB-SubCell"/>
</dbReference>
<dbReference type="Pfam" id="PF02080">
    <property type="entry name" value="TrkA_C"/>
    <property type="match status" value="2"/>
</dbReference>
<evidence type="ECO:0000256" key="4">
    <source>
        <dbReference type="ARBA" id="ARBA00022538"/>
    </source>
</evidence>
<feature type="transmembrane region" description="Helical" evidence="8">
    <location>
        <begin position="499"/>
        <end position="520"/>
    </location>
</feature>
<gene>
    <name evidence="10" type="ORF">H9928_03600</name>
</gene>
<keyword evidence="3" id="KW-0813">Transport</keyword>
<dbReference type="EMBL" id="JAHLFJ010000036">
    <property type="protein sequence ID" value="MBU3855639.1"/>
    <property type="molecule type" value="Genomic_DNA"/>
</dbReference>
<feature type="transmembrane region" description="Helical" evidence="8">
    <location>
        <begin position="6"/>
        <end position="25"/>
    </location>
</feature>
<feature type="transmembrane region" description="Helical" evidence="8">
    <location>
        <begin position="274"/>
        <end position="293"/>
    </location>
</feature>
<feature type="transmembrane region" description="Helical" evidence="8">
    <location>
        <begin position="150"/>
        <end position="175"/>
    </location>
</feature>
<comment type="caution">
    <text evidence="10">The sequence shown here is derived from an EMBL/GenBank/DDBJ whole genome shotgun (WGS) entry which is preliminary data.</text>
</comment>
<dbReference type="InterPro" id="IPR006037">
    <property type="entry name" value="RCK_C"/>
</dbReference>
<dbReference type="GO" id="GO:0015297">
    <property type="term" value="F:antiporter activity"/>
    <property type="evidence" value="ECO:0007669"/>
    <property type="project" value="InterPro"/>
</dbReference>
<feature type="transmembrane region" description="Helical" evidence="8">
    <location>
        <begin position="358"/>
        <end position="378"/>
    </location>
</feature>
<feature type="transmembrane region" description="Helical" evidence="8">
    <location>
        <begin position="423"/>
        <end position="449"/>
    </location>
</feature>